<dbReference type="Proteomes" id="UP000184010">
    <property type="component" value="Unassembled WGS sequence"/>
</dbReference>
<evidence type="ECO:0000313" key="1">
    <source>
        <dbReference type="EMBL" id="SHN49540.1"/>
    </source>
</evidence>
<proteinExistence type="predicted"/>
<dbReference type="STRING" id="1121395.SAMN02745215_00077"/>
<protein>
    <submittedName>
        <fullName evidence="1">Uncharacterized protein</fullName>
    </submittedName>
</protein>
<sequence length="104" mass="12394">MLFNIQETDGVDECQSTVSHGAWIFYFIDKVSIGDRFIYIDLTKKWIKQPFKSWHDICIKKREGKERYRDGGCFSISSSVEKILKVEEVRRQLKSMFKPHKCER</sequence>
<dbReference type="EMBL" id="FRDN01000003">
    <property type="protein sequence ID" value="SHN49540.1"/>
    <property type="molecule type" value="Genomic_DNA"/>
</dbReference>
<keyword evidence="2" id="KW-1185">Reference proteome</keyword>
<gene>
    <name evidence="1" type="ORF">SAMN02745215_00077</name>
</gene>
<dbReference type="AlphaFoldDB" id="A0A1M7RTM5"/>
<name>A0A1M7RTM5_9FIRM</name>
<evidence type="ECO:0000313" key="2">
    <source>
        <dbReference type="Proteomes" id="UP000184010"/>
    </source>
</evidence>
<accession>A0A1M7RTM5</accession>
<organism evidence="1 2">
    <name type="scientific">Desulfitobacterium chlororespirans DSM 11544</name>
    <dbReference type="NCBI Taxonomy" id="1121395"/>
    <lineage>
        <taxon>Bacteria</taxon>
        <taxon>Bacillati</taxon>
        <taxon>Bacillota</taxon>
        <taxon>Clostridia</taxon>
        <taxon>Eubacteriales</taxon>
        <taxon>Desulfitobacteriaceae</taxon>
        <taxon>Desulfitobacterium</taxon>
    </lineage>
</organism>
<reference evidence="2" key="1">
    <citation type="submission" date="2016-12" db="EMBL/GenBank/DDBJ databases">
        <authorList>
            <person name="Varghese N."/>
            <person name="Submissions S."/>
        </authorList>
    </citation>
    <scope>NUCLEOTIDE SEQUENCE [LARGE SCALE GENOMIC DNA]</scope>
    <source>
        <strain evidence="2">DSM 11544</strain>
    </source>
</reference>